<dbReference type="AlphaFoldDB" id="A0A2N9LKI9"/>
<dbReference type="Proteomes" id="UP000239735">
    <property type="component" value="Unassembled WGS sequence"/>
</dbReference>
<sequence>MAVVRTEALAYTKKLPDFICTQMTSRESMTQDYAGTGPSGMNRGTNPNTVVSSDEIEEKLTYISQQEHYDVIGINGAKAAGVQHMDFAGAISAGEFGSLLNDIFDPKSQTVFGWGRATSLRGRHAYVFTFQVPREAGARVFDKGSGKQIIAAYAGNIFVDSETKEVLRITTRLSLPYSFPIESAETVVDYKAIEIADKNYNLPFHSEVRVQEAGLLFVNKIDFKAYRKFVTELTIRYGSFADEPVPDERTKASSDLPAPVEKQTSPPLLSPAEQPIAQGPVAEAGTGEIIAKEATPTAAAATTPLAETITASAPQPPPVVKMAPTEPLVANVREATGRMQLRVDLVLVPVVVRDRSGRAVGNLTQDDFQLFDKGKRQAITSFTIESSGEPPAQKEMPGSVPDTAQDKPATRISPTNYVVYLFDDVHLDFDDLARARDAAARQVDTLQPMEQAAILGTSGLVQLAFTSDKAKLHDALLQLRAQPLGGPSEHDCPDVSYYQADQMLNVYALDLANNPPLQAAFADVMACMNGDPSATKFAQTIAINAARRVEDAGKRESRGTLLAIRDVARWLAQKPGRKSIILVSPGFVLATDLLINESDVVDQAIREGVSVSAIDARGVYVVFPSAAGDRRSADPSAFRIKTELARQEAAASDSVLQELADGTGGAFVRDTNDLYGGLQRLAAPPEYTYLLGFKPEGLKLDGSFHPLTVKLNTREKLSPQARRGYYAEKQ</sequence>
<evidence type="ECO:0000313" key="2">
    <source>
        <dbReference type="EMBL" id="SPE23664.1"/>
    </source>
</evidence>
<evidence type="ECO:0008006" key="4">
    <source>
        <dbReference type="Google" id="ProtNLM"/>
    </source>
</evidence>
<name>A0A2N9LKI9_9BACT</name>
<evidence type="ECO:0000313" key="3">
    <source>
        <dbReference type="Proteomes" id="UP000239735"/>
    </source>
</evidence>
<dbReference type="InterPro" id="IPR017802">
    <property type="entry name" value="VWFA-rel_acidobac-type"/>
</dbReference>
<feature type="region of interest" description="Disordered" evidence="1">
    <location>
        <begin position="242"/>
        <end position="274"/>
    </location>
</feature>
<evidence type="ECO:0000256" key="1">
    <source>
        <dbReference type="SAM" id="MobiDB-lite"/>
    </source>
</evidence>
<accession>A0A2N9LKI9</accession>
<dbReference type="OrthoDB" id="121682at2"/>
<gene>
    <name evidence="2" type="ORF">SBA5_400076</name>
</gene>
<dbReference type="NCBIfam" id="TIGR03436">
    <property type="entry name" value="acidobact_VWFA"/>
    <property type="match status" value="1"/>
</dbReference>
<organism evidence="2 3">
    <name type="scientific">Candidatus Sulfuritelmatomonas gaucii</name>
    <dbReference type="NCBI Taxonomy" id="2043161"/>
    <lineage>
        <taxon>Bacteria</taxon>
        <taxon>Pseudomonadati</taxon>
        <taxon>Acidobacteriota</taxon>
        <taxon>Terriglobia</taxon>
        <taxon>Terriglobales</taxon>
        <taxon>Acidobacteriaceae</taxon>
        <taxon>Candidatus Sulfuritelmatomonas</taxon>
    </lineage>
</organism>
<dbReference type="EMBL" id="OKRB01000098">
    <property type="protein sequence ID" value="SPE23664.1"/>
    <property type="molecule type" value="Genomic_DNA"/>
</dbReference>
<feature type="region of interest" description="Disordered" evidence="1">
    <location>
        <begin position="384"/>
        <end position="409"/>
    </location>
</feature>
<proteinExistence type="predicted"/>
<protein>
    <recommendedName>
        <fullName evidence="4">VWA domain-containing protein</fullName>
    </recommendedName>
</protein>
<reference evidence="3" key="1">
    <citation type="submission" date="2018-02" db="EMBL/GenBank/DDBJ databases">
        <authorList>
            <person name="Hausmann B."/>
        </authorList>
    </citation>
    <scope>NUCLEOTIDE SEQUENCE [LARGE SCALE GENOMIC DNA]</scope>
    <source>
        <strain evidence="3">Peat soil MAG SbA5</strain>
    </source>
</reference>